<comment type="caution">
    <text evidence="3">The sequence shown here is derived from an EMBL/GenBank/DDBJ whole genome shotgun (WGS) entry which is preliminary data.</text>
</comment>
<proteinExistence type="predicted"/>
<dbReference type="Proteomes" id="UP001139410">
    <property type="component" value="Unassembled WGS sequence"/>
</dbReference>
<gene>
    <name evidence="3" type="ORF">LVY65_05795</name>
</gene>
<dbReference type="AlphaFoldDB" id="A0A9X1QNI1"/>
<evidence type="ECO:0000256" key="1">
    <source>
        <dbReference type="SAM" id="MobiDB-lite"/>
    </source>
</evidence>
<dbReference type="RefSeq" id="WP_235067036.1">
    <property type="nucleotide sequence ID" value="NZ_JAKFGM010000001.1"/>
</dbReference>
<accession>A0A9X1QNI1</accession>
<keyword evidence="2" id="KW-0732">Signal</keyword>
<dbReference type="EMBL" id="JAKFGM010000001">
    <property type="protein sequence ID" value="MCF2514579.1"/>
    <property type="molecule type" value="Genomic_DNA"/>
</dbReference>
<evidence type="ECO:0000313" key="4">
    <source>
        <dbReference type="Proteomes" id="UP001139410"/>
    </source>
</evidence>
<organism evidence="3 4">
    <name type="scientific">Sphingomonas cremea</name>
    <dbReference type="NCBI Taxonomy" id="2904799"/>
    <lineage>
        <taxon>Bacteria</taxon>
        <taxon>Pseudomonadati</taxon>
        <taxon>Pseudomonadota</taxon>
        <taxon>Alphaproteobacteria</taxon>
        <taxon>Sphingomonadales</taxon>
        <taxon>Sphingomonadaceae</taxon>
        <taxon>Sphingomonas</taxon>
    </lineage>
</organism>
<reference evidence="3" key="1">
    <citation type="submission" date="2022-01" db="EMBL/GenBank/DDBJ databases">
        <authorList>
            <person name="Jo J.-H."/>
            <person name="Im W.-T."/>
        </authorList>
    </citation>
    <scope>NUCLEOTIDE SEQUENCE</scope>
    <source>
        <strain evidence="3">G124</strain>
    </source>
</reference>
<feature type="compositionally biased region" description="Polar residues" evidence="1">
    <location>
        <begin position="39"/>
        <end position="60"/>
    </location>
</feature>
<sequence>MLTPLTRAIASCLVAACAASALATAAVAQPRDNKPRQPPASQVAPQASGMSSPSSKRVLTEQQKYCRANNGCKLDDTPCKKCLGK</sequence>
<evidence type="ECO:0000313" key="3">
    <source>
        <dbReference type="EMBL" id="MCF2514579.1"/>
    </source>
</evidence>
<name>A0A9X1QNI1_9SPHN</name>
<protein>
    <submittedName>
        <fullName evidence="3">Uncharacterized protein</fullName>
    </submittedName>
</protein>
<feature type="region of interest" description="Disordered" evidence="1">
    <location>
        <begin position="28"/>
        <end position="60"/>
    </location>
</feature>
<keyword evidence="4" id="KW-1185">Reference proteome</keyword>
<feature type="chain" id="PRO_5040851172" evidence="2">
    <location>
        <begin position="26"/>
        <end position="85"/>
    </location>
</feature>
<evidence type="ECO:0000256" key="2">
    <source>
        <dbReference type="SAM" id="SignalP"/>
    </source>
</evidence>
<feature type="signal peptide" evidence="2">
    <location>
        <begin position="1"/>
        <end position="25"/>
    </location>
</feature>